<proteinExistence type="predicted"/>
<organism evidence="4 5">
    <name type="scientific">Acuticoccus mangrovi</name>
    <dbReference type="NCBI Taxonomy" id="2796142"/>
    <lineage>
        <taxon>Bacteria</taxon>
        <taxon>Pseudomonadati</taxon>
        <taxon>Pseudomonadota</taxon>
        <taxon>Alphaproteobacteria</taxon>
        <taxon>Hyphomicrobiales</taxon>
        <taxon>Amorphaceae</taxon>
        <taxon>Acuticoccus</taxon>
    </lineage>
</organism>
<comment type="caution">
    <text evidence="4">The sequence shown here is derived from an EMBL/GenBank/DDBJ whole genome shotgun (WGS) entry which is preliminary data.</text>
</comment>
<dbReference type="Gene3D" id="3.75.10.10">
    <property type="entry name" value="L-arginine/glycine Amidinotransferase, Chain A"/>
    <property type="match status" value="1"/>
</dbReference>
<evidence type="ECO:0000256" key="2">
    <source>
        <dbReference type="ARBA" id="ARBA00012171"/>
    </source>
</evidence>
<gene>
    <name evidence="4" type="ORF">JCR33_01285</name>
</gene>
<dbReference type="EC" id="3.5.3.6" evidence="2"/>
<dbReference type="Pfam" id="PF19420">
    <property type="entry name" value="DDAH_eukar"/>
    <property type="match status" value="1"/>
</dbReference>
<sequence>MSVMTEGEYRYNQLIKIFKSEPEPPFESDEQQAFVWGRTWGCPNDVGKLRVVLMHRPGDEVKIVDPSKRIADVGAFGDPAEGWYWRGNEAPDLEAMQAQHDGLVKALEAEGVKVVMIDGPAKGRMKTCYTRDSCIGVKGGAIVTRMGPPIRRGEELPVTRTLANLGCPVLRTIHGNAIMEGGSFAWINDKTAVIGISSRVNDAGADQIEEVLRWQGVELIRVYLTGYRLHIDGAFVMIDVDTAIINPTQLPFVFLERLKEMGIRTVEVHHEDPVWTINCLAVAPGRVLMADGVSPRTMDKLDKIGIDIVSVPYDKVYSGGGGIHCSTSPLVRDPV</sequence>
<dbReference type="PANTHER" id="PTHR47271">
    <property type="entry name" value="ARGININE DEIMINASE"/>
    <property type="match status" value="1"/>
</dbReference>
<dbReference type="EMBL" id="JAEKJA010000001">
    <property type="protein sequence ID" value="MBJ3774301.1"/>
    <property type="molecule type" value="Genomic_DNA"/>
</dbReference>
<dbReference type="PANTHER" id="PTHR47271:SF2">
    <property type="entry name" value="ARGININE DEIMINASE"/>
    <property type="match status" value="1"/>
</dbReference>
<evidence type="ECO:0000256" key="1">
    <source>
        <dbReference type="ARBA" id="ARBA00005213"/>
    </source>
</evidence>
<dbReference type="GO" id="GO:0016990">
    <property type="term" value="F:arginine deiminase activity"/>
    <property type="evidence" value="ECO:0007669"/>
    <property type="project" value="UniProtKB-EC"/>
</dbReference>
<accession>A0A934IG10</accession>
<evidence type="ECO:0000313" key="5">
    <source>
        <dbReference type="Proteomes" id="UP000609531"/>
    </source>
</evidence>
<dbReference type="Proteomes" id="UP000609531">
    <property type="component" value="Unassembled WGS sequence"/>
</dbReference>
<protein>
    <recommendedName>
        <fullName evidence="2">arginine deiminase</fullName>
        <ecNumber evidence="2">3.5.3.6</ecNumber>
    </recommendedName>
</protein>
<dbReference type="RefSeq" id="WP_198880191.1">
    <property type="nucleotide sequence ID" value="NZ_JAEKJA010000001.1"/>
</dbReference>
<dbReference type="SUPFAM" id="SSF55909">
    <property type="entry name" value="Pentein"/>
    <property type="match status" value="1"/>
</dbReference>
<name>A0A934IG10_9HYPH</name>
<evidence type="ECO:0000313" key="4">
    <source>
        <dbReference type="EMBL" id="MBJ3774301.1"/>
    </source>
</evidence>
<reference evidence="4" key="1">
    <citation type="submission" date="2020-12" db="EMBL/GenBank/DDBJ databases">
        <title>Bacterial taxonomy.</title>
        <authorList>
            <person name="Pan X."/>
        </authorList>
    </citation>
    <scope>NUCLEOTIDE SEQUENCE</scope>
    <source>
        <strain evidence="4">B2012</strain>
    </source>
</reference>
<comment type="catalytic activity">
    <reaction evidence="3">
        <text>L-arginine + H2O = L-citrulline + NH4(+)</text>
        <dbReference type="Rhea" id="RHEA:19597"/>
        <dbReference type="ChEBI" id="CHEBI:15377"/>
        <dbReference type="ChEBI" id="CHEBI:28938"/>
        <dbReference type="ChEBI" id="CHEBI:32682"/>
        <dbReference type="ChEBI" id="CHEBI:57743"/>
        <dbReference type="EC" id="3.5.3.6"/>
    </reaction>
</comment>
<evidence type="ECO:0000256" key="3">
    <source>
        <dbReference type="ARBA" id="ARBA00049429"/>
    </source>
</evidence>
<dbReference type="GO" id="GO:0019546">
    <property type="term" value="P:L-arginine deiminase pathway"/>
    <property type="evidence" value="ECO:0007669"/>
    <property type="project" value="TreeGrafter"/>
</dbReference>
<comment type="pathway">
    <text evidence="1">Amino-acid degradation; L-arginine degradation via ADI pathway; carbamoyl phosphate from L-arginine: step 1/2.</text>
</comment>
<dbReference type="AlphaFoldDB" id="A0A934IG10"/>
<keyword evidence="5" id="KW-1185">Reference proteome</keyword>